<evidence type="ECO:0000256" key="2">
    <source>
        <dbReference type="SAM" id="Phobius"/>
    </source>
</evidence>
<keyword evidence="2" id="KW-0472">Membrane</keyword>
<feature type="region of interest" description="Disordered" evidence="1">
    <location>
        <begin position="1"/>
        <end position="25"/>
    </location>
</feature>
<evidence type="ECO:0000313" key="3">
    <source>
        <dbReference type="EMBL" id="KAK1799052.1"/>
    </source>
</evidence>
<name>A0AAD9E1I7_9TELE</name>
<keyword evidence="2" id="KW-1133">Transmembrane helix</keyword>
<dbReference type="AlphaFoldDB" id="A0AAD9E1I7"/>
<gene>
    <name evidence="3" type="ORF">P4O66_007317</name>
</gene>
<comment type="caution">
    <text evidence="3">The sequence shown here is derived from an EMBL/GenBank/DDBJ whole genome shotgun (WGS) entry which is preliminary data.</text>
</comment>
<dbReference type="Proteomes" id="UP001239994">
    <property type="component" value="Unassembled WGS sequence"/>
</dbReference>
<protein>
    <submittedName>
        <fullName evidence="3">Uncharacterized protein</fullName>
    </submittedName>
</protein>
<feature type="compositionally biased region" description="Basic and acidic residues" evidence="1">
    <location>
        <begin position="117"/>
        <end position="127"/>
    </location>
</feature>
<feature type="region of interest" description="Disordered" evidence="1">
    <location>
        <begin position="46"/>
        <end position="71"/>
    </location>
</feature>
<organism evidence="3 4">
    <name type="scientific">Electrophorus voltai</name>
    <dbReference type="NCBI Taxonomy" id="2609070"/>
    <lineage>
        <taxon>Eukaryota</taxon>
        <taxon>Metazoa</taxon>
        <taxon>Chordata</taxon>
        <taxon>Craniata</taxon>
        <taxon>Vertebrata</taxon>
        <taxon>Euteleostomi</taxon>
        <taxon>Actinopterygii</taxon>
        <taxon>Neopterygii</taxon>
        <taxon>Teleostei</taxon>
        <taxon>Ostariophysi</taxon>
        <taxon>Gymnotiformes</taxon>
        <taxon>Gymnotoidei</taxon>
        <taxon>Gymnotidae</taxon>
        <taxon>Electrophorus</taxon>
    </lineage>
</organism>
<feature type="region of interest" description="Disordered" evidence="1">
    <location>
        <begin position="201"/>
        <end position="231"/>
    </location>
</feature>
<accession>A0AAD9E1I7</accession>
<feature type="compositionally biased region" description="Basic and acidic residues" evidence="1">
    <location>
        <begin position="1"/>
        <end position="16"/>
    </location>
</feature>
<keyword evidence="2" id="KW-0812">Transmembrane</keyword>
<feature type="transmembrane region" description="Helical" evidence="2">
    <location>
        <begin position="281"/>
        <end position="300"/>
    </location>
</feature>
<proteinExistence type="predicted"/>
<dbReference type="EMBL" id="JAROKS010000012">
    <property type="protein sequence ID" value="KAK1799052.1"/>
    <property type="molecule type" value="Genomic_DNA"/>
</dbReference>
<evidence type="ECO:0000313" key="4">
    <source>
        <dbReference type="Proteomes" id="UP001239994"/>
    </source>
</evidence>
<evidence type="ECO:0000256" key="1">
    <source>
        <dbReference type="SAM" id="MobiDB-lite"/>
    </source>
</evidence>
<sequence length="301" mass="31592">MKHRPQKDVWKEDKREKKGKKTYNRSSPALVGKLSILLGTLTTTTGESAPGGFWGSPECSAGSDSAESYRPSTDYRITTGIQVRTLWSPIIRTGTTRRATGITSECGAARRQPLVDLRADSERDEPPVRQGSAQGTGVSKLPRVSGREVASSSSEDTPSPTAHTPRAPVPTCKPQRGKKDALPVPATETVKAAAALPGVSATKLDKPLPPELAKGDPPQAGLTSTQPTTGGQAGVPASFTRLFPNPLCGFVHVPVPVTLNVPVTFSPFVSVPAPVSVSTPVSVVILVPVFLLSVLLALVLV</sequence>
<feature type="region of interest" description="Disordered" evidence="1">
    <location>
        <begin position="98"/>
        <end position="184"/>
    </location>
</feature>
<reference evidence="3" key="1">
    <citation type="submission" date="2023-03" db="EMBL/GenBank/DDBJ databases">
        <title>Electrophorus voltai genome.</title>
        <authorList>
            <person name="Bian C."/>
        </authorList>
    </citation>
    <scope>NUCLEOTIDE SEQUENCE</scope>
    <source>
        <strain evidence="3">CB-2022</strain>
        <tissue evidence="3">Muscle</tissue>
    </source>
</reference>
<feature type="non-terminal residue" evidence="3">
    <location>
        <position position="1"/>
    </location>
</feature>
<keyword evidence="4" id="KW-1185">Reference proteome</keyword>
<feature type="compositionally biased region" description="Polar residues" evidence="1">
    <location>
        <begin position="150"/>
        <end position="162"/>
    </location>
</feature>
<feature type="compositionally biased region" description="Polar residues" evidence="1">
    <location>
        <begin position="221"/>
        <end position="230"/>
    </location>
</feature>